<comment type="caution">
    <text evidence="1">The sequence shown here is derived from an EMBL/GenBank/DDBJ whole genome shotgun (WGS) entry which is preliminary data.</text>
</comment>
<reference evidence="1" key="1">
    <citation type="submission" date="2020-04" db="EMBL/GenBank/DDBJ databases">
        <authorList>
            <person name="Alioto T."/>
            <person name="Alioto T."/>
            <person name="Gomez Garrido J."/>
        </authorList>
    </citation>
    <scope>NUCLEOTIDE SEQUENCE</scope>
    <source>
        <strain evidence="1">A484AB</strain>
    </source>
</reference>
<organism evidence="1 2">
    <name type="scientific">Paramuricea clavata</name>
    <name type="common">Red gorgonian</name>
    <name type="synonym">Violescent sea-whip</name>
    <dbReference type="NCBI Taxonomy" id="317549"/>
    <lineage>
        <taxon>Eukaryota</taxon>
        <taxon>Metazoa</taxon>
        <taxon>Cnidaria</taxon>
        <taxon>Anthozoa</taxon>
        <taxon>Octocorallia</taxon>
        <taxon>Malacalcyonacea</taxon>
        <taxon>Plexauridae</taxon>
        <taxon>Paramuricea</taxon>
    </lineage>
</organism>
<keyword evidence="2" id="KW-1185">Reference proteome</keyword>
<dbReference type="EMBL" id="CACRXK020001678">
    <property type="protein sequence ID" value="CAB3990534.1"/>
    <property type="molecule type" value="Genomic_DNA"/>
</dbReference>
<protein>
    <submittedName>
        <fullName evidence="1">Uncharacterized protein</fullName>
    </submittedName>
</protein>
<evidence type="ECO:0000313" key="1">
    <source>
        <dbReference type="EMBL" id="CAB3990534.1"/>
    </source>
</evidence>
<gene>
    <name evidence="1" type="ORF">PACLA_8A016373</name>
</gene>
<dbReference type="OrthoDB" id="5987842at2759"/>
<sequence>MEAYKVTVDDLFLPTIFVIFISSLSSVCVVNYYSKPSETTIKWKARRVCLYLLSAISFILQLKVSWMLDFLHQIELAAEPLLWQRLLGDFILAHKLTLDTTENYWITSQLLLFTLSFVAFVNMYSKKMELRFHQILGYLVLGLTGSYGGVLALFLVHFYNAGSISPLVAKLTTGQFFAQGISTILGCAAVVFLYDASVPQVKVTLLPFFLTTFLLPFALFPFQEKNSKAGATTALLYFLFSLSVFMMLHHFFMTYMVALEWSNFKTIILVGFGYPYQYAVSVDLICCIVISSVFVQMELHELNKLQLGFEYPYLNTILKVLLLFPCIVVVTFIISPGAMLLFFLAYREITTVLPSLGSSSIGTL</sequence>
<dbReference type="Proteomes" id="UP001152795">
    <property type="component" value="Unassembled WGS sequence"/>
</dbReference>
<evidence type="ECO:0000313" key="2">
    <source>
        <dbReference type="Proteomes" id="UP001152795"/>
    </source>
</evidence>
<proteinExistence type="predicted"/>
<dbReference type="AlphaFoldDB" id="A0A6S7GAN8"/>
<name>A0A6S7GAN8_PARCT</name>
<accession>A0A6S7GAN8</accession>